<accession>A0ABT4RDZ9</accession>
<dbReference type="Pfam" id="PF14559">
    <property type="entry name" value="TPR_19"/>
    <property type="match status" value="2"/>
</dbReference>
<gene>
    <name evidence="1" type="ORF">OJ962_04545</name>
</gene>
<evidence type="ECO:0000313" key="2">
    <source>
        <dbReference type="Proteomes" id="UP001147700"/>
    </source>
</evidence>
<name>A0ABT4RDZ9_9ACTN</name>
<comment type="caution">
    <text evidence="1">The sequence shown here is derived from an EMBL/GenBank/DDBJ whole genome shotgun (WGS) entry which is preliminary data.</text>
</comment>
<proteinExistence type="predicted"/>
<organism evidence="1 2">
    <name type="scientific">Solirubrobacter deserti</name>
    <dbReference type="NCBI Taxonomy" id="2282478"/>
    <lineage>
        <taxon>Bacteria</taxon>
        <taxon>Bacillati</taxon>
        <taxon>Actinomycetota</taxon>
        <taxon>Thermoleophilia</taxon>
        <taxon>Solirubrobacterales</taxon>
        <taxon>Solirubrobacteraceae</taxon>
        <taxon>Solirubrobacter</taxon>
    </lineage>
</organism>
<dbReference type="Proteomes" id="UP001147700">
    <property type="component" value="Unassembled WGS sequence"/>
</dbReference>
<reference evidence="1" key="1">
    <citation type="submission" date="2022-10" db="EMBL/GenBank/DDBJ databases">
        <title>The WGS of Solirubrobacter sp. CPCC 204708.</title>
        <authorList>
            <person name="Jiang Z."/>
        </authorList>
    </citation>
    <scope>NUCLEOTIDE SEQUENCE</scope>
    <source>
        <strain evidence="1">CPCC 204708</strain>
    </source>
</reference>
<dbReference type="InterPro" id="IPR011990">
    <property type="entry name" value="TPR-like_helical_dom_sf"/>
</dbReference>
<dbReference type="EMBL" id="JAPCID010000006">
    <property type="protein sequence ID" value="MDA0136756.1"/>
    <property type="molecule type" value="Genomic_DNA"/>
</dbReference>
<dbReference type="Gene3D" id="1.25.40.10">
    <property type="entry name" value="Tetratricopeptide repeat domain"/>
    <property type="match status" value="2"/>
</dbReference>
<evidence type="ECO:0000313" key="1">
    <source>
        <dbReference type="EMBL" id="MDA0136756.1"/>
    </source>
</evidence>
<dbReference type="RefSeq" id="WP_202953625.1">
    <property type="nucleotide sequence ID" value="NZ_JAPCID010000006.1"/>
</dbReference>
<keyword evidence="2" id="KW-1185">Reference proteome</keyword>
<dbReference type="SUPFAM" id="SSF48452">
    <property type="entry name" value="TPR-like"/>
    <property type="match status" value="1"/>
</dbReference>
<sequence>MDAELERALTVHAEGRDEEALALLQALVAQHPDAAEAHLALAPVLVGAGRFEEAAAHARLGAERAWNDPYLLVRAATAAWHGDPTAAKVYLGRIDELTGWAPSFALQAQVWHLKGLLAWSVDERETAVELLARAFAEDPAGLGTGADLAIALAELGRGAQAAAVLDRALEARPGDRRLAGLRSELP</sequence>
<protein>
    <submittedName>
        <fullName evidence="1">Tetratricopeptide repeat protein</fullName>
    </submittedName>
</protein>